<dbReference type="STRING" id="1449350.OCH239_11855"/>
<organism evidence="1 2">
    <name type="scientific">Roseivivax halodurans JCM 10272</name>
    <dbReference type="NCBI Taxonomy" id="1449350"/>
    <lineage>
        <taxon>Bacteria</taxon>
        <taxon>Pseudomonadati</taxon>
        <taxon>Pseudomonadota</taxon>
        <taxon>Alphaproteobacteria</taxon>
        <taxon>Rhodobacterales</taxon>
        <taxon>Roseobacteraceae</taxon>
        <taxon>Roseivivax</taxon>
    </lineage>
</organism>
<accession>X7EL32</accession>
<dbReference type="RefSeq" id="WP_037259411.1">
    <property type="nucleotide sequence ID" value="NZ_JALZ01000003.1"/>
</dbReference>
<dbReference type="Pfam" id="PF05120">
    <property type="entry name" value="GvpG"/>
    <property type="match status" value="1"/>
</dbReference>
<gene>
    <name evidence="1" type="ORF">OCH239_11855</name>
</gene>
<dbReference type="eggNOG" id="ENOG5030UNY">
    <property type="taxonomic scope" value="Bacteria"/>
</dbReference>
<dbReference type="Proteomes" id="UP000022447">
    <property type="component" value="Unassembled WGS sequence"/>
</dbReference>
<sequence>MGLVSKLLTLPVTGPAAGAFWVARKLAETAEAQRNDPATLRAALGEAERRLLAGEIDEEAYDALESDLLERLRDTRG</sequence>
<keyword evidence="2" id="KW-1185">Reference proteome</keyword>
<dbReference type="AlphaFoldDB" id="X7EL32"/>
<protein>
    <submittedName>
        <fullName evidence="1">Gas vesicle protein</fullName>
    </submittedName>
</protein>
<reference evidence="1 2" key="1">
    <citation type="submission" date="2014-01" db="EMBL/GenBank/DDBJ databases">
        <title>Roseivivax halodurans JCM 10272 Genome Sequencing.</title>
        <authorList>
            <person name="Lai Q."/>
            <person name="Li G."/>
            <person name="Shao Z."/>
        </authorList>
    </citation>
    <scope>NUCLEOTIDE SEQUENCE [LARGE SCALE GENOMIC DNA]</scope>
    <source>
        <strain evidence="1 2">JCM 10272</strain>
    </source>
</reference>
<name>X7EL32_9RHOB</name>
<dbReference type="OrthoDB" id="7872031at2"/>
<comment type="caution">
    <text evidence="1">The sequence shown here is derived from an EMBL/GenBank/DDBJ whole genome shotgun (WGS) entry which is preliminary data.</text>
</comment>
<evidence type="ECO:0000313" key="2">
    <source>
        <dbReference type="Proteomes" id="UP000022447"/>
    </source>
</evidence>
<dbReference type="EMBL" id="JALZ01000003">
    <property type="protein sequence ID" value="ETX15866.1"/>
    <property type="molecule type" value="Genomic_DNA"/>
</dbReference>
<dbReference type="PATRIC" id="fig|1449350.3.peg.983"/>
<dbReference type="InterPro" id="IPR007804">
    <property type="entry name" value="GvpG"/>
</dbReference>
<evidence type="ECO:0000313" key="1">
    <source>
        <dbReference type="EMBL" id="ETX15866.1"/>
    </source>
</evidence>
<proteinExistence type="predicted"/>